<keyword evidence="2" id="KW-0472">Membrane</keyword>
<dbReference type="Gene3D" id="3.40.50.720">
    <property type="entry name" value="NAD(P)-binding Rossmann-like Domain"/>
    <property type="match status" value="2"/>
</dbReference>
<evidence type="ECO:0000256" key="2">
    <source>
        <dbReference type="SAM" id="Phobius"/>
    </source>
</evidence>
<evidence type="ECO:0000259" key="3">
    <source>
        <dbReference type="Pfam" id="PF02719"/>
    </source>
</evidence>
<evidence type="ECO:0000313" key="5">
    <source>
        <dbReference type="Proteomes" id="UP000307244"/>
    </source>
</evidence>
<dbReference type="PANTHER" id="PTHR43318">
    <property type="entry name" value="UDP-N-ACETYLGLUCOSAMINE 4,6-DEHYDRATASE"/>
    <property type="match status" value="1"/>
</dbReference>
<evidence type="ECO:0000313" key="4">
    <source>
        <dbReference type="EMBL" id="TKC03685.1"/>
    </source>
</evidence>
<dbReference type="SUPFAM" id="SSF51735">
    <property type="entry name" value="NAD(P)-binding Rossmann-fold domains"/>
    <property type="match status" value="1"/>
</dbReference>
<accession>A0A4U1CCA4</accession>
<comment type="caution">
    <text evidence="4">The sequence shown here is derived from an EMBL/GenBank/DDBJ whole genome shotgun (WGS) entry which is preliminary data.</text>
</comment>
<organism evidence="4 5">
    <name type="scientific">Pedobacter frigoris</name>
    <dbReference type="NCBI Taxonomy" id="2571272"/>
    <lineage>
        <taxon>Bacteria</taxon>
        <taxon>Pseudomonadati</taxon>
        <taxon>Bacteroidota</taxon>
        <taxon>Sphingobacteriia</taxon>
        <taxon>Sphingobacteriales</taxon>
        <taxon>Sphingobacteriaceae</taxon>
        <taxon>Pedobacter</taxon>
    </lineage>
</organism>
<dbReference type="InterPro" id="IPR036291">
    <property type="entry name" value="NAD(P)-bd_dom_sf"/>
</dbReference>
<name>A0A4U1CCA4_9SPHI</name>
<dbReference type="InterPro" id="IPR051203">
    <property type="entry name" value="Polysaccharide_Synthase-Rel"/>
</dbReference>
<dbReference type="OrthoDB" id="9803111at2"/>
<sequence length="634" mass="72060">MKQILFCKKVYSRWLILLIDQLIVTFALVMSLMIVNNAKYDWFFDSDLLLYLFAYNLVTMLVFIAMRIHTGIIRYSNIEDVFRVFKAVLLADALFGVVTFFGASSYLGLGWRWFAAMLVINFFISATILIVLRIGVKLLFHQLEELQNNTKEVLLIYGADAASLLIKQGLDSSPERNFNILGFIDDNRDRINKHIEQKKVYHSSSIPLLKSKCSVEKMIVMEDCLDIEGRKKAIEKCLECGIRVISVPASNHWLKGKLRLSQLPDLKIEDLLQREPILLDSENILSELRGKRILVTGAAGSIGSEIVRQVLKCNPELVVLCDQAESPLHEMQLEVEDHFPSVQCKVFMANIRNYDRLKSLFETYRPQVVFHAAALKHVPMMENNPSEAVFTNVLGTKHLADLSIECNVEKFVMISTDKAVRPTNVMGASKRIAEMYIQALHNYQTDFVNHTIFITTRFGNVLGSNGSVVPRFKSQIESGGPVTVTHPEITRYFMTIPEAVQLVLEASIMGKGGEIFIFDMGEPVKIVDLALNMIKLAGFTPHTDIKIAFTGLRPGEKLYEELLNQTELVVPTYNEKIKISKVIYYPYVYVHRLIEELLAINCVSDERAVVKKMKEIIPDYVSNNSHYNELDVVC</sequence>
<dbReference type="RefSeq" id="WP_136837708.1">
    <property type="nucleotide sequence ID" value="NZ_SWBQ01000007.1"/>
</dbReference>
<feature type="transmembrane region" description="Helical" evidence="2">
    <location>
        <begin position="12"/>
        <end position="36"/>
    </location>
</feature>
<keyword evidence="2" id="KW-0812">Transmembrane</keyword>
<keyword evidence="5" id="KW-1185">Reference proteome</keyword>
<dbReference type="Proteomes" id="UP000307244">
    <property type="component" value="Unassembled WGS sequence"/>
</dbReference>
<protein>
    <submittedName>
        <fullName evidence="4">Polysaccharide biosynthesis protein</fullName>
    </submittedName>
</protein>
<dbReference type="CDD" id="cd05237">
    <property type="entry name" value="UDP_invert_4-6DH_SDR_e"/>
    <property type="match status" value="1"/>
</dbReference>
<dbReference type="Pfam" id="PF02719">
    <property type="entry name" value="Polysacc_synt_2"/>
    <property type="match status" value="1"/>
</dbReference>
<dbReference type="InterPro" id="IPR029063">
    <property type="entry name" value="SAM-dependent_MTases_sf"/>
</dbReference>
<evidence type="ECO:0000256" key="1">
    <source>
        <dbReference type="ARBA" id="ARBA00007430"/>
    </source>
</evidence>
<feature type="domain" description="Polysaccharide biosynthesis protein CapD-like" evidence="3">
    <location>
        <begin position="293"/>
        <end position="579"/>
    </location>
</feature>
<dbReference type="Pfam" id="PF13727">
    <property type="entry name" value="CoA_binding_3"/>
    <property type="match status" value="1"/>
</dbReference>
<keyword evidence="2" id="KW-1133">Transmembrane helix</keyword>
<gene>
    <name evidence="4" type="ORF">FA047_19170</name>
</gene>
<dbReference type="PANTHER" id="PTHR43318:SF1">
    <property type="entry name" value="POLYSACCHARIDE BIOSYNTHESIS PROTEIN EPSC-RELATED"/>
    <property type="match status" value="1"/>
</dbReference>
<dbReference type="SUPFAM" id="SSF53335">
    <property type="entry name" value="S-adenosyl-L-methionine-dependent methyltransferases"/>
    <property type="match status" value="1"/>
</dbReference>
<dbReference type="EMBL" id="SWBQ01000007">
    <property type="protein sequence ID" value="TKC03685.1"/>
    <property type="molecule type" value="Genomic_DNA"/>
</dbReference>
<proteinExistence type="inferred from homology"/>
<reference evidence="4 5" key="1">
    <citation type="submission" date="2019-04" db="EMBL/GenBank/DDBJ databases">
        <title>Pedobacter sp. RP-3-15 sp. nov., isolated from Arctic soil.</title>
        <authorList>
            <person name="Dahal R.H."/>
            <person name="Kim D.-U."/>
        </authorList>
    </citation>
    <scope>NUCLEOTIDE SEQUENCE [LARGE SCALE GENOMIC DNA]</scope>
    <source>
        <strain evidence="4 5">RP-3-15</strain>
    </source>
</reference>
<feature type="transmembrane region" description="Helical" evidence="2">
    <location>
        <begin position="87"/>
        <end position="107"/>
    </location>
</feature>
<feature type="transmembrane region" description="Helical" evidence="2">
    <location>
        <begin position="48"/>
        <end position="66"/>
    </location>
</feature>
<dbReference type="InterPro" id="IPR003869">
    <property type="entry name" value="Polysac_CapD-like"/>
</dbReference>
<comment type="similarity">
    <text evidence="1">Belongs to the polysaccharide synthase family.</text>
</comment>
<feature type="transmembrane region" description="Helical" evidence="2">
    <location>
        <begin position="113"/>
        <end position="132"/>
    </location>
</feature>
<dbReference type="AlphaFoldDB" id="A0A4U1CCA4"/>